<organism evidence="1 2">
    <name type="scientific">Cyclocybe aegerita</name>
    <name type="common">Black poplar mushroom</name>
    <name type="synonym">Agrocybe aegerita</name>
    <dbReference type="NCBI Taxonomy" id="1973307"/>
    <lineage>
        <taxon>Eukaryota</taxon>
        <taxon>Fungi</taxon>
        <taxon>Dikarya</taxon>
        <taxon>Basidiomycota</taxon>
        <taxon>Agaricomycotina</taxon>
        <taxon>Agaricomycetes</taxon>
        <taxon>Agaricomycetidae</taxon>
        <taxon>Agaricales</taxon>
        <taxon>Agaricineae</taxon>
        <taxon>Bolbitiaceae</taxon>
        <taxon>Cyclocybe</taxon>
    </lineage>
</organism>
<dbReference type="EMBL" id="CACVBS010000041">
    <property type="protein sequence ID" value="CAA7263777.1"/>
    <property type="molecule type" value="Genomic_DNA"/>
</dbReference>
<name>A0A8S0XRC6_CYCAE</name>
<proteinExistence type="predicted"/>
<reference evidence="1 2" key="1">
    <citation type="submission" date="2020-01" db="EMBL/GenBank/DDBJ databases">
        <authorList>
            <person name="Gupta K D."/>
        </authorList>
    </citation>
    <scope>NUCLEOTIDE SEQUENCE [LARGE SCALE GENOMIC DNA]</scope>
</reference>
<accession>A0A8S0XRC6</accession>
<sequence>MFLVRLLDGLRIQDAVPLIPARATPQTRPLPLPPPPPYHGDYPAHILETYGQIPLSRPYIVTDDTPFIPLWRQVLAYWFPCLEGFTLEENWYLRSERLPFLPATEPASFAILLHGQPILLLRLHGVTEFESLPARASLRSGANRMFDSVALWSGHPALCVVSAIGAKWNAFLRPTDMTSAEAENVLGYDWYGEWKGDVVSAESHRALGQYFKVLKASRELFIPPLAGGD</sequence>
<gene>
    <name evidence="1" type="ORF">AAE3_LOCUS6011</name>
</gene>
<keyword evidence="2" id="KW-1185">Reference proteome</keyword>
<protein>
    <submittedName>
        <fullName evidence="1">Uncharacterized protein</fullName>
    </submittedName>
</protein>
<dbReference type="Proteomes" id="UP000467700">
    <property type="component" value="Unassembled WGS sequence"/>
</dbReference>
<dbReference type="AlphaFoldDB" id="A0A8S0XRC6"/>
<evidence type="ECO:0000313" key="1">
    <source>
        <dbReference type="EMBL" id="CAA7263777.1"/>
    </source>
</evidence>
<comment type="caution">
    <text evidence="1">The sequence shown here is derived from an EMBL/GenBank/DDBJ whole genome shotgun (WGS) entry which is preliminary data.</text>
</comment>
<evidence type="ECO:0000313" key="2">
    <source>
        <dbReference type="Proteomes" id="UP000467700"/>
    </source>
</evidence>
<dbReference type="OrthoDB" id="5362978at2759"/>